<dbReference type="AlphaFoldDB" id="A0A6P2DCM7"/>
<evidence type="ECO:0000313" key="7">
    <source>
        <dbReference type="Proteomes" id="UP000464178"/>
    </source>
</evidence>
<organism evidence="6 7">
    <name type="scientific">Gemmata massiliana</name>
    <dbReference type="NCBI Taxonomy" id="1210884"/>
    <lineage>
        <taxon>Bacteria</taxon>
        <taxon>Pseudomonadati</taxon>
        <taxon>Planctomycetota</taxon>
        <taxon>Planctomycetia</taxon>
        <taxon>Gemmatales</taxon>
        <taxon>Gemmataceae</taxon>
        <taxon>Gemmata</taxon>
    </lineage>
</organism>
<dbReference type="EMBL" id="LR593886">
    <property type="protein sequence ID" value="VTR99300.1"/>
    <property type="molecule type" value="Genomic_DNA"/>
</dbReference>
<dbReference type="Gene3D" id="3.40.630.40">
    <property type="entry name" value="Zn-dependent exopeptidases"/>
    <property type="match status" value="1"/>
</dbReference>
<evidence type="ECO:0000256" key="2">
    <source>
        <dbReference type="ARBA" id="ARBA00011901"/>
    </source>
</evidence>
<dbReference type="GO" id="GO:0009253">
    <property type="term" value="P:peptidoglycan catabolic process"/>
    <property type="evidence" value="ECO:0007669"/>
    <property type="project" value="InterPro"/>
</dbReference>
<dbReference type="CDD" id="cd02696">
    <property type="entry name" value="MurNAc-LAA"/>
    <property type="match status" value="1"/>
</dbReference>
<keyword evidence="7" id="KW-1185">Reference proteome</keyword>
<evidence type="ECO:0000259" key="5">
    <source>
        <dbReference type="SMART" id="SM00646"/>
    </source>
</evidence>
<name>A0A6P2DCM7_9BACT</name>
<dbReference type="SMART" id="SM00646">
    <property type="entry name" value="Ami_3"/>
    <property type="match status" value="1"/>
</dbReference>
<accession>A0A6P2DCM7</accession>
<dbReference type="Proteomes" id="UP000464178">
    <property type="component" value="Chromosome"/>
</dbReference>
<dbReference type="Pfam" id="PF01520">
    <property type="entry name" value="Amidase_3"/>
    <property type="match status" value="1"/>
</dbReference>
<dbReference type="RefSeq" id="WP_162671846.1">
    <property type="nucleotide sequence ID" value="NZ_LR593886.1"/>
</dbReference>
<protein>
    <recommendedName>
        <fullName evidence="2">N-acetylmuramoyl-L-alanine amidase</fullName>
        <ecNumber evidence="2">3.5.1.28</ecNumber>
    </recommendedName>
</protein>
<dbReference type="GO" id="GO:0008745">
    <property type="term" value="F:N-acetylmuramoyl-L-alanine amidase activity"/>
    <property type="evidence" value="ECO:0007669"/>
    <property type="project" value="UniProtKB-EC"/>
</dbReference>
<comment type="catalytic activity">
    <reaction evidence="1">
        <text>Hydrolyzes the link between N-acetylmuramoyl residues and L-amino acid residues in certain cell-wall glycopeptides.</text>
        <dbReference type="EC" id="3.5.1.28"/>
    </reaction>
</comment>
<dbReference type="PANTHER" id="PTHR30404:SF0">
    <property type="entry name" value="N-ACETYLMURAMOYL-L-ALANINE AMIDASE AMIC"/>
    <property type="match status" value="1"/>
</dbReference>
<dbReference type="SUPFAM" id="SSF53187">
    <property type="entry name" value="Zn-dependent exopeptidases"/>
    <property type="match status" value="1"/>
</dbReference>
<dbReference type="PANTHER" id="PTHR30404">
    <property type="entry name" value="N-ACETYLMURAMOYL-L-ALANINE AMIDASE"/>
    <property type="match status" value="1"/>
</dbReference>
<sequence>MLRGSLLPLLTLVPIIAPSNTFAADPPLKGAVIVVDPGHGGQGYAKSYTGGTRGVNSKMTEGELNLKVGLELAKILQEQGATVHLTRVGDHRLSPEGSSNSDELHARIDFFEHHECHFFLSVHHNAGAAGATGHTALYKHNATDDTLYEAIAREVNEALDGAVPGPKRALIKGSYHILRETPIPGTIAESGFMTNRDFDDLSIRPEYPKKEAAAIAKGAVKYWTTHQAALVALREKLTKDRAAKPRDPKTYTAIALNPAHKERMKALLDTVASGGKYEAAKAGEYVEAFSKAVATDPKARFTVKAENTGERIKLTGEADQKLHNQLIDMLVAMKLYGIVNEVRVPKAK</sequence>
<evidence type="ECO:0000256" key="4">
    <source>
        <dbReference type="SAM" id="SignalP"/>
    </source>
</evidence>
<dbReference type="KEGG" id="gms:SOIL9_85640"/>
<evidence type="ECO:0000256" key="3">
    <source>
        <dbReference type="ARBA" id="ARBA00022801"/>
    </source>
</evidence>
<feature type="chain" id="PRO_5026781255" description="N-acetylmuramoyl-L-alanine amidase" evidence="4">
    <location>
        <begin position="24"/>
        <end position="348"/>
    </location>
</feature>
<keyword evidence="3" id="KW-0378">Hydrolase</keyword>
<dbReference type="GO" id="GO:0030288">
    <property type="term" value="C:outer membrane-bounded periplasmic space"/>
    <property type="evidence" value="ECO:0007669"/>
    <property type="project" value="TreeGrafter"/>
</dbReference>
<reference evidence="6 7" key="1">
    <citation type="submission" date="2019-05" db="EMBL/GenBank/DDBJ databases">
        <authorList>
            <consortium name="Science for Life Laboratories"/>
        </authorList>
    </citation>
    <scope>NUCLEOTIDE SEQUENCE [LARGE SCALE GENOMIC DNA]</scope>
    <source>
        <strain evidence="6">Soil9</strain>
    </source>
</reference>
<keyword evidence="4" id="KW-0732">Signal</keyword>
<evidence type="ECO:0000313" key="6">
    <source>
        <dbReference type="EMBL" id="VTR99300.1"/>
    </source>
</evidence>
<feature type="domain" description="MurNAc-LAA" evidence="5">
    <location>
        <begin position="108"/>
        <end position="220"/>
    </location>
</feature>
<gene>
    <name evidence="6" type="ORF">SOIL9_85640</name>
</gene>
<proteinExistence type="predicted"/>
<evidence type="ECO:0000256" key="1">
    <source>
        <dbReference type="ARBA" id="ARBA00001561"/>
    </source>
</evidence>
<dbReference type="EC" id="3.5.1.28" evidence="2"/>
<feature type="signal peptide" evidence="4">
    <location>
        <begin position="1"/>
        <end position="23"/>
    </location>
</feature>
<dbReference type="InterPro" id="IPR050695">
    <property type="entry name" value="N-acetylmuramoyl_amidase_3"/>
</dbReference>
<dbReference type="InterPro" id="IPR002508">
    <property type="entry name" value="MurNAc-LAA_cat"/>
</dbReference>